<evidence type="ECO:0000256" key="6">
    <source>
        <dbReference type="PROSITE-ProRule" id="PRU00042"/>
    </source>
</evidence>
<dbReference type="PANTHER" id="PTHR24394">
    <property type="entry name" value="ZINC FINGER PROTEIN"/>
    <property type="match status" value="1"/>
</dbReference>
<name>A0A443SHM1_9ACAR</name>
<keyword evidence="1" id="KW-0479">Metal-binding</keyword>
<dbReference type="InterPro" id="IPR013087">
    <property type="entry name" value="Znf_C2H2_type"/>
</dbReference>
<evidence type="ECO:0000313" key="10">
    <source>
        <dbReference type="Proteomes" id="UP000288716"/>
    </source>
</evidence>
<dbReference type="VEuPathDB" id="VectorBase:LDEU005058"/>
<dbReference type="PROSITE" id="PS50157">
    <property type="entry name" value="ZINC_FINGER_C2H2_2"/>
    <property type="match status" value="1"/>
</dbReference>
<organism evidence="9 10">
    <name type="scientific">Leptotrombidium deliense</name>
    <dbReference type="NCBI Taxonomy" id="299467"/>
    <lineage>
        <taxon>Eukaryota</taxon>
        <taxon>Metazoa</taxon>
        <taxon>Ecdysozoa</taxon>
        <taxon>Arthropoda</taxon>
        <taxon>Chelicerata</taxon>
        <taxon>Arachnida</taxon>
        <taxon>Acari</taxon>
        <taxon>Acariformes</taxon>
        <taxon>Trombidiformes</taxon>
        <taxon>Prostigmata</taxon>
        <taxon>Anystina</taxon>
        <taxon>Parasitengona</taxon>
        <taxon>Trombiculoidea</taxon>
        <taxon>Trombiculidae</taxon>
        <taxon>Leptotrombidium</taxon>
    </lineage>
</organism>
<keyword evidence="5" id="KW-0539">Nucleus</keyword>
<gene>
    <name evidence="9" type="ORF">B4U80_12910</name>
</gene>
<protein>
    <submittedName>
        <fullName evidence="9">Zinc finger protein 37-like protein</fullName>
    </submittedName>
</protein>
<dbReference type="OrthoDB" id="6077919at2759"/>
<dbReference type="STRING" id="299467.A0A443SHM1"/>
<feature type="region of interest" description="Disordered" evidence="7">
    <location>
        <begin position="188"/>
        <end position="265"/>
    </location>
</feature>
<feature type="compositionally biased region" description="Basic and acidic residues" evidence="7">
    <location>
        <begin position="232"/>
        <end position="254"/>
    </location>
</feature>
<feature type="domain" description="C2H2-type" evidence="8">
    <location>
        <begin position="477"/>
        <end position="505"/>
    </location>
</feature>
<sequence length="580" mass="65256">MITSHPLYNSPDSGINLPEVKIKDVENLLKAINNGDFVEIGVTYLKGVQNLAKVLQIELIVGRHLSNLVSIKVIPKLSTKRDEDFDDNIDSLEVSCEQSLIEEESILHINETANNKLVTVKKEPKSPTGNGAEYDDQDSASANVTRNYQGFGVTALGGNSSAKRDKNGTKKPFADTFGFLFNEEIKEQSEKSSFDEDEGSIGYNDDVDNDPDFRFSTNKAKKKVKRGKGRPRKESKDVKELKESVKIEPEESKSPETIPDEIDDIPEGLEIPESTTGEKVCPFCNITCKSWQGLKSHIGLVHRNTDKKQAPQQKHVCKCGKMFTHSSRTLYKEHRQKCAAYRKEAFICEFCKSPFDSMPALNNHKYSVHGIMIKARTCVCGQSFDTGHSFRKHEINCEVYRSAAIFCGECNLPFLTKGHLKQHLQSTGHFHEDNGDLFQDTGNRVVVCKCGKTFSKHSKGLFKEHREECTEFMKEAFICDICNSAFNEMPSLKNHKFRAHGILKEPNSCVCGMTFGSGWSCRKHSITCETYRSAAIFCDECQLPFLTKGHLEQHIRSSAHRSIGDNKWNISLVTKNSNEL</sequence>
<dbReference type="GO" id="GO:0005634">
    <property type="term" value="C:nucleus"/>
    <property type="evidence" value="ECO:0007669"/>
    <property type="project" value="TreeGrafter"/>
</dbReference>
<evidence type="ECO:0000256" key="5">
    <source>
        <dbReference type="ARBA" id="ARBA00023242"/>
    </source>
</evidence>
<evidence type="ECO:0000256" key="1">
    <source>
        <dbReference type="ARBA" id="ARBA00022723"/>
    </source>
</evidence>
<evidence type="ECO:0000259" key="8">
    <source>
        <dbReference type="PROSITE" id="PS50157"/>
    </source>
</evidence>
<evidence type="ECO:0000256" key="7">
    <source>
        <dbReference type="SAM" id="MobiDB-lite"/>
    </source>
</evidence>
<dbReference type="SMART" id="SM00355">
    <property type="entry name" value="ZnF_C2H2"/>
    <property type="match status" value="5"/>
</dbReference>
<feature type="compositionally biased region" description="Acidic residues" evidence="7">
    <location>
        <begin position="195"/>
        <end position="210"/>
    </location>
</feature>
<feature type="compositionally biased region" description="Basic residues" evidence="7">
    <location>
        <begin position="219"/>
        <end position="231"/>
    </location>
</feature>
<dbReference type="Pfam" id="PF12874">
    <property type="entry name" value="zf-met"/>
    <property type="match status" value="1"/>
</dbReference>
<evidence type="ECO:0000256" key="4">
    <source>
        <dbReference type="ARBA" id="ARBA00022833"/>
    </source>
</evidence>
<dbReference type="Proteomes" id="UP000288716">
    <property type="component" value="Unassembled WGS sequence"/>
</dbReference>
<dbReference type="GO" id="GO:0008270">
    <property type="term" value="F:zinc ion binding"/>
    <property type="evidence" value="ECO:0007669"/>
    <property type="project" value="UniProtKB-KW"/>
</dbReference>
<dbReference type="PANTHER" id="PTHR24394:SF29">
    <property type="entry name" value="MYONEURIN"/>
    <property type="match status" value="1"/>
</dbReference>
<comment type="caution">
    <text evidence="9">The sequence shown here is derived from an EMBL/GenBank/DDBJ whole genome shotgun (WGS) entry which is preliminary data.</text>
</comment>
<reference evidence="9 10" key="1">
    <citation type="journal article" date="2018" name="Gigascience">
        <title>Genomes of trombidid mites reveal novel predicted allergens and laterally-transferred genes associated with secondary metabolism.</title>
        <authorList>
            <person name="Dong X."/>
            <person name="Chaisiri K."/>
            <person name="Xia D."/>
            <person name="Armstrong S.D."/>
            <person name="Fang Y."/>
            <person name="Donnelly M.J."/>
            <person name="Kadowaki T."/>
            <person name="McGarry J.W."/>
            <person name="Darby A.C."/>
            <person name="Makepeace B.L."/>
        </authorList>
    </citation>
    <scope>NUCLEOTIDE SEQUENCE [LARGE SCALE GENOMIC DNA]</scope>
    <source>
        <strain evidence="9">UoL-UT</strain>
    </source>
</reference>
<dbReference type="EMBL" id="NCKV01002338">
    <property type="protein sequence ID" value="RWS26982.1"/>
    <property type="molecule type" value="Genomic_DNA"/>
</dbReference>
<evidence type="ECO:0000313" key="9">
    <source>
        <dbReference type="EMBL" id="RWS26982.1"/>
    </source>
</evidence>
<evidence type="ECO:0000256" key="3">
    <source>
        <dbReference type="ARBA" id="ARBA00022771"/>
    </source>
</evidence>
<keyword evidence="2" id="KW-0677">Repeat</keyword>
<evidence type="ECO:0000256" key="2">
    <source>
        <dbReference type="ARBA" id="ARBA00022737"/>
    </source>
</evidence>
<dbReference type="GO" id="GO:0000981">
    <property type="term" value="F:DNA-binding transcription factor activity, RNA polymerase II-specific"/>
    <property type="evidence" value="ECO:0007669"/>
    <property type="project" value="TreeGrafter"/>
</dbReference>
<dbReference type="PROSITE" id="PS00028">
    <property type="entry name" value="ZINC_FINGER_C2H2_1"/>
    <property type="match status" value="4"/>
</dbReference>
<dbReference type="AlphaFoldDB" id="A0A443SHM1"/>
<proteinExistence type="predicted"/>
<keyword evidence="4" id="KW-0862">Zinc</keyword>
<keyword evidence="3 6" id="KW-0863">Zinc-finger</keyword>
<feature type="region of interest" description="Disordered" evidence="7">
    <location>
        <begin position="121"/>
        <end position="141"/>
    </location>
</feature>
<accession>A0A443SHM1</accession>
<keyword evidence="10" id="KW-1185">Reference proteome</keyword>